<dbReference type="InterPro" id="IPR050483">
    <property type="entry name" value="CoA-transferase_III_domain"/>
</dbReference>
<dbReference type="InterPro" id="IPR023606">
    <property type="entry name" value="CoA-Trfase_III_dom_1_sf"/>
</dbReference>
<dbReference type="PANTHER" id="PTHR48207:SF3">
    <property type="entry name" value="SUCCINATE--HYDROXYMETHYLGLUTARATE COA-TRANSFERASE"/>
    <property type="match status" value="1"/>
</dbReference>
<dbReference type="Proteomes" id="UP000589036">
    <property type="component" value="Unassembled WGS sequence"/>
</dbReference>
<name>A0A852TYF6_9ACTN</name>
<proteinExistence type="predicted"/>
<dbReference type="Gene3D" id="3.30.1540.10">
    <property type="entry name" value="formyl-coa transferase, domain 3"/>
    <property type="match status" value="1"/>
</dbReference>
<reference evidence="2 3" key="1">
    <citation type="submission" date="2020-07" db="EMBL/GenBank/DDBJ databases">
        <title>Sequencing the genomes of 1000 actinobacteria strains.</title>
        <authorList>
            <person name="Klenk H.-P."/>
        </authorList>
    </citation>
    <scope>NUCLEOTIDE SEQUENCE [LARGE SCALE GENOMIC DNA]</scope>
    <source>
        <strain evidence="2 3">CXB654</strain>
    </source>
</reference>
<protein>
    <submittedName>
        <fullName evidence="2">Crotonobetainyl-CoA:carnitine CoA-transferase CaiB-like acyl-CoA transferase</fullName>
    </submittedName>
</protein>
<dbReference type="PANTHER" id="PTHR48207">
    <property type="entry name" value="SUCCINATE--HYDROXYMETHYLGLUTARATE COA-TRANSFERASE"/>
    <property type="match status" value="1"/>
</dbReference>
<organism evidence="2 3">
    <name type="scientific">Spinactinospora alkalitolerans</name>
    <dbReference type="NCBI Taxonomy" id="687207"/>
    <lineage>
        <taxon>Bacteria</taxon>
        <taxon>Bacillati</taxon>
        <taxon>Actinomycetota</taxon>
        <taxon>Actinomycetes</taxon>
        <taxon>Streptosporangiales</taxon>
        <taxon>Nocardiopsidaceae</taxon>
        <taxon>Spinactinospora</taxon>
    </lineage>
</organism>
<keyword evidence="1 2" id="KW-0808">Transferase</keyword>
<sequence length="388" mass="42331">MTNGPLDGITVVEIGGFIAGPFAGQLLGDYGARVIKIEPPDGDPIRSWGVLENGQSLWWPSLARNKESIVLDLRQEGDRALAADLFRQVDVVIENFAPGRLASWGLDYESVAEDNPRLVMVHVSGFGQTGPRAADRGFGSVAEAMSGLRALAGYPDRPPVRAGVSLGDELAGLFAVNGTLAALYERDRSGHGQEVDVALYESAFALTESLISDWELGGVTRTRTGSTLPGVAPSNVYTSADGHEVLIAANSDGLYRRLCEAMEREELKSDDRFSTHQARGRNAAELDEIIQRWASALAVERLEARLDEYRIPRGRIYTPEDIVGDEQYAARDMIVRMPVPGYTEPVPMPNVVPKFSRSPGAVRSPGVELGRHTEAVRREFAREFRQAD</sequence>
<dbReference type="GO" id="GO:0008410">
    <property type="term" value="F:CoA-transferase activity"/>
    <property type="evidence" value="ECO:0007669"/>
    <property type="project" value="TreeGrafter"/>
</dbReference>
<comment type="caution">
    <text evidence="2">The sequence shown here is derived from an EMBL/GenBank/DDBJ whole genome shotgun (WGS) entry which is preliminary data.</text>
</comment>
<dbReference type="EMBL" id="JACCCC010000001">
    <property type="protein sequence ID" value="NYE47833.1"/>
    <property type="molecule type" value="Genomic_DNA"/>
</dbReference>
<evidence type="ECO:0000256" key="1">
    <source>
        <dbReference type="ARBA" id="ARBA00022679"/>
    </source>
</evidence>
<dbReference type="Pfam" id="PF02515">
    <property type="entry name" value="CoA_transf_3"/>
    <property type="match status" value="1"/>
</dbReference>
<dbReference type="AlphaFoldDB" id="A0A852TYF6"/>
<evidence type="ECO:0000313" key="2">
    <source>
        <dbReference type="EMBL" id="NYE47833.1"/>
    </source>
</evidence>
<keyword evidence="3" id="KW-1185">Reference proteome</keyword>
<dbReference type="SUPFAM" id="SSF89796">
    <property type="entry name" value="CoA-transferase family III (CaiB/BaiF)"/>
    <property type="match status" value="1"/>
</dbReference>
<accession>A0A852TYF6</accession>
<dbReference type="InterPro" id="IPR044855">
    <property type="entry name" value="CoA-Trfase_III_dom3_sf"/>
</dbReference>
<evidence type="ECO:0000313" key="3">
    <source>
        <dbReference type="Proteomes" id="UP000589036"/>
    </source>
</evidence>
<dbReference type="Gene3D" id="3.40.50.10540">
    <property type="entry name" value="Crotonobetainyl-coa:carnitine coa-transferase, domain 1"/>
    <property type="match status" value="1"/>
</dbReference>
<dbReference type="InterPro" id="IPR003673">
    <property type="entry name" value="CoA-Trfase_fam_III"/>
</dbReference>
<gene>
    <name evidence="2" type="ORF">HDA32_002953</name>
</gene>
<dbReference type="RefSeq" id="WP_179643716.1">
    <property type="nucleotide sequence ID" value="NZ_BAAAYY010000003.1"/>
</dbReference>